<evidence type="ECO:0000313" key="1">
    <source>
        <dbReference type="EMBL" id="QHS87903.1"/>
    </source>
</evidence>
<dbReference type="EMBL" id="MN739089">
    <property type="protein sequence ID" value="QHS87903.1"/>
    <property type="molecule type" value="Genomic_DNA"/>
</dbReference>
<proteinExistence type="predicted"/>
<organism evidence="1">
    <name type="scientific">viral metagenome</name>
    <dbReference type="NCBI Taxonomy" id="1070528"/>
    <lineage>
        <taxon>unclassified sequences</taxon>
        <taxon>metagenomes</taxon>
        <taxon>organismal metagenomes</taxon>
    </lineage>
</organism>
<accession>A0A6C0B8W6</accession>
<sequence>MQNNNNCDFCHSTMFRTSYGSASQARIMPKNGLGIVNFKNVNPYTNITTNKIGTTSGNDTSISKAMRYSQYVNSPNRGGKNTQTYNKKQYEERFGPLLNQTIDKSCYTTPPFKPQVMRSSNNQKIAPGQQFMFQTNYGQ</sequence>
<protein>
    <submittedName>
        <fullName evidence="1">Uncharacterized protein</fullName>
    </submittedName>
</protein>
<dbReference type="AlphaFoldDB" id="A0A6C0B8W6"/>
<name>A0A6C0B8W6_9ZZZZ</name>
<reference evidence="1" key="1">
    <citation type="journal article" date="2020" name="Nature">
        <title>Giant virus diversity and host interactions through global metagenomics.</title>
        <authorList>
            <person name="Schulz F."/>
            <person name="Roux S."/>
            <person name="Paez-Espino D."/>
            <person name="Jungbluth S."/>
            <person name="Walsh D.A."/>
            <person name="Denef V.J."/>
            <person name="McMahon K.D."/>
            <person name="Konstantinidis K.T."/>
            <person name="Eloe-Fadrosh E.A."/>
            <person name="Kyrpides N.C."/>
            <person name="Woyke T."/>
        </authorList>
    </citation>
    <scope>NUCLEOTIDE SEQUENCE</scope>
    <source>
        <strain evidence="1">GVMAG-M-3300010158-13</strain>
    </source>
</reference>